<proteinExistence type="inferred from homology"/>
<gene>
    <name evidence="13" type="ORF">QBC42DRAFT_203252</name>
</gene>
<keyword evidence="6 9" id="KW-0175">Coiled coil</keyword>
<dbReference type="GO" id="GO:0000779">
    <property type="term" value="C:condensed chromosome, centromeric region"/>
    <property type="evidence" value="ECO:0007669"/>
    <property type="project" value="UniProtKB-ARBA"/>
</dbReference>
<name>A0AAV9HNT3_9PEZI</name>
<feature type="compositionally biased region" description="Polar residues" evidence="10">
    <location>
        <begin position="333"/>
        <end position="344"/>
    </location>
</feature>
<keyword evidence="3" id="KW-0158">Chromosome</keyword>
<keyword evidence="14" id="KW-1185">Reference proteome</keyword>
<dbReference type="GO" id="GO:0005634">
    <property type="term" value="C:nucleus"/>
    <property type="evidence" value="ECO:0007669"/>
    <property type="project" value="InterPro"/>
</dbReference>
<feature type="compositionally biased region" description="Basic and acidic residues" evidence="10">
    <location>
        <begin position="457"/>
        <end position="470"/>
    </location>
</feature>
<evidence type="ECO:0000256" key="2">
    <source>
        <dbReference type="ARBA" id="ARBA00010845"/>
    </source>
</evidence>
<reference evidence="13" key="1">
    <citation type="journal article" date="2023" name="Mol. Phylogenet. Evol.">
        <title>Genome-scale phylogeny and comparative genomics of the fungal order Sordariales.</title>
        <authorList>
            <person name="Hensen N."/>
            <person name="Bonometti L."/>
            <person name="Westerberg I."/>
            <person name="Brannstrom I.O."/>
            <person name="Guillou S."/>
            <person name="Cros-Aarteil S."/>
            <person name="Calhoun S."/>
            <person name="Haridas S."/>
            <person name="Kuo A."/>
            <person name="Mondo S."/>
            <person name="Pangilinan J."/>
            <person name="Riley R."/>
            <person name="LaButti K."/>
            <person name="Andreopoulos B."/>
            <person name="Lipzen A."/>
            <person name="Chen C."/>
            <person name="Yan M."/>
            <person name="Daum C."/>
            <person name="Ng V."/>
            <person name="Clum A."/>
            <person name="Steindorff A."/>
            <person name="Ohm R.A."/>
            <person name="Martin F."/>
            <person name="Silar P."/>
            <person name="Natvig D.O."/>
            <person name="Lalanne C."/>
            <person name="Gautier V."/>
            <person name="Ament-Velasquez S.L."/>
            <person name="Kruys A."/>
            <person name="Hutchinson M.I."/>
            <person name="Powell A.J."/>
            <person name="Barry K."/>
            <person name="Miller A.N."/>
            <person name="Grigoriev I.V."/>
            <person name="Debuchy R."/>
            <person name="Gladieux P."/>
            <person name="Hiltunen Thoren M."/>
            <person name="Johannesson H."/>
        </authorList>
    </citation>
    <scope>NUCLEOTIDE SEQUENCE</scope>
    <source>
        <strain evidence="13">PSN324</strain>
    </source>
</reference>
<feature type="compositionally biased region" description="Low complexity" evidence="10">
    <location>
        <begin position="514"/>
        <end position="528"/>
    </location>
</feature>
<feature type="compositionally biased region" description="Basic and acidic residues" evidence="10">
    <location>
        <begin position="349"/>
        <end position="361"/>
    </location>
</feature>
<evidence type="ECO:0000256" key="4">
    <source>
        <dbReference type="ARBA" id="ARBA00022618"/>
    </source>
</evidence>
<feature type="region of interest" description="Disordered" evidence="10">
    <location>
        <begin position="376"/>
        <end position="629"/>
    </location>
</feature>
<feature type="compositionally biased region" description="Pro residues" evidence="10">
    <location>
        <begin position="422"/>
        <end position="432"/>
    </location>
</feature>
<dbReference type="GO" id="GO:0045132">
    <property type="term" value="P:meiotic chromosome segregation"/>
    <property type="evidence" value="ECO:0007669"/>
    <property type="project" value="InterPro"/>
</dbReference>
<dbReference type="InterPro" id="IPR011516">
    <property type="entry name" value="Shugoshin_N"/>
</dbReference>
<evidence type="ECO:0000259" key="12">
    <source>
        <dbReference type="Pfam" id="PF07558"/>
    </source>
</evidence>
<reference evidence="13" key="2">
    <citation type="submission" date="2023-06" db="EMBL/GenBank/DDBJ databases">
        <authorList>
            <consortium name="Lawrence Berkeley National Laboratory"/>
            <person name="Mondo S.J."/>
            <person name="Hensen N."/>
            <person name="Bonometti L."/>
            <person name="Westerberg I."/>
            <person name="Brannstrom I.O."/>
            <person name="Guillou S."/>
            <person name="Cros-Aarteil S."/>
            <person name="Calhoun S."/>
            <person name="Haridas S."/>
            <person name="Kuo A."/>
            <person name="Pangilinan J."/>
            <person name="Riley R."/>
            <person name="Labutti K."/>
            <person name="Andreopoulos B."/>
            <person name="Lipzen A."/>
            <person name="Chen C."/>
            <person name="Yanf M."/>
            <person name="Daum C."/>
            <person name="Ng V."/>
            <person name="Clum A."/>
            <person name="Steindorff A."/>
            <person name="Ohm R."/>
            <person name="Martin F."/>
            <person name="Silar P."/>
            <person name="Natvig D."/>
            <person name="Lalanne C."/>
            <person name="Gautier V."/>
            <person name="Ament-Velasquez S.L."/>
            <person name="Kruys A."/>
            <person name="Hutchinson M.I."/>
            <person name="Powell A.J."/>
            <person name="Barry K."/>
            <person name="Miller A.N."/>
            <person name="Grigoriev I.V."/>
            <person name="Debuchy R."/>
            <person name="Gladieux P."/>
            <person name="Thoren M.H."/>
            <person name="Johannesson H."/>
        </authorList>
    </citation>
    <scope>NUCLEOTIDE SEQUENCE</scope>
    <source>
        <strain evidence="13">PSN324</strain>
    </source>
</reference>
<comment type="similarity">
    <text evidence="2">Belongs to the shugoshin family.</text>
</comment>
<comment type="subcellular location">
    <subcellularLocation>
        <location evidence="1">Chromosome</location>
        <location evidence="1">Centromere</location>
    </subcellularLocation>
</comment>
<evidence type="ECO:0000256" key="5">
    <source>
        <dbReference type="ARBA" id="ARBA00022829"/>
    </source>
</evidence>
<evidence type="ECO:0000256" key="6">
    <source>
        <dbReference type="ARBA" id="ARBA00023054"/>
    </source>
</evidence>
<feature type="compositionally biased region" description="Basic and acidic residues" evidence="10">
    <location>
        <begin position="307"/>
        <end position="323"/>
    </location>
</feature>
<feature type="compositionally biased region" description="Pro residues" evidence="10">
    <location>
        <begin position="545"/>
        <end position="557"/>
    </location>
</feature>
<evidence type="ECO:0000256" key="9">
    <source>
        <dbReference type="SAM" id="Coils"/>
    </source>
</evidence>
<dbReference type="Proteomes" id="UP001321749">
    <property type="component" value="Unassembled WGS sequence"/>
</dbReference>
<dbReference type="Pfam" id="PF07557">
    <property type="entry name" value="Shugoshin_C"/>
    <property type="match status" value="1"/>
</dbReference>
<evidence type="ECO:0000313" key="14">
    <source>
        <dbReference type="Proteomes" id="UP001321749"/>
    </source>
</evidence>
<evidence type="ECO:0000256" key="7">
    <source>
        <dbReference type="ARBA" id="ARBA00023306"/>
    </source>
</evidence>
<feature type="region of interest" description="Disordered" evidence="10">
    <location>
        <begin position="256"/>
        <end position="283"/>
    </location>
</feature>
<evidence type="ECO:0000256" key="3">
    <source>
        <dbReference type="ARBA" id="ARBA00022454"/>
    </source>
</evidence>
<evidence type="ECO:0000256" key="1">
    <source>
        <dbReference type="ARBA" id="ARBA00004584"/>
    </source>
</evidence>
<feature type="coiled-coil region" evidence="9">
    <location>
        <begin position="33"/>
        <end position="74"/>
    </location>
</feature>
<keyword evidence="5" id="KW-0159">Chromosome partition</keyword>
<dbReference type="GO" id="GO:0051301">
    <property type="term" value="P:cell division"/>
    <property type="evidence" value="ECO:0007669"/>
    <property type="project" value="UniProtKB-KW"/>
</dbReference>
<evidence type="ECO:0008006" key="15">
    <source>
        <dbReference type="Google" id="ProtNLM"/>
    </source>
</evidence>
<comment type="caution">
    <text evidence="13">The sequence shown here is derived from an EMBL/GenBank/DDBJ whole genome shotgun (WGS) entry which is preliminary data.</text>
</comment>
<accession>A0AAV9HNT3</accession>
<evidence type="ECO:0000256" key="10">
    <source>
        <dbReference type="SAM" id="MobiDB-lite"/>
    </source>
</evidence>
<feature type="region of interest" description="Disordered" evidence="10">
    <location>
        <begin position="297"/>
        <end position="361"/>
    </location>
</feature>
<dbReference type="AlphaFoldDB" id="A0AAV9HNT3"/>
<evidence type="ECO:0000313" key="13">
    <source>
        <dbReference type="EMBL" id="KAK4461640.1"/>
    </source>
</evidence>
<dbReference type="EMBL" id="MU864987">
    <property type="protein sequence ID" value="KAK4461640.1"/>
    <property type="molecule type" value="Genomic_DNA"/>
</dbReference>
<evidence type="ECO:0000256" key="8">
    <source>
        <dbReference type="ARBA" id="ARBA00023328"/>
    </source>
</evidence>
<sequence>MARLNEPPVSADTNFELLRRKFLRQNRDIAKINSDQSQKIRRLENDCACLLSENLELRGQIIRLEKQLEDNSARRIADHALEIKAKLEEQLAEFGALLGNLGMEPPAKRHSSSESRRHSKPRQSSVRSPPARRRRDTNIDPEALAAQEGRLPPIYENKSYPRATMNSDEILALCAAAADTSSDSLELGPPPVSRFIEEIPIKHDSPTRKAVDDDHLTIIRPPKLDFERKAPISPEPSKKSEPAVVREIEVRVDKESAVAAQPASHPVAVPPVRAGAKRKYGDENNVTKAAQALEKTIENATSAEKNFPSREIQKRRSIKEIPANRRRQPLAAKSTNEDVSSPKKTQILDVKDTRPIEEAKDSPIKGAVSIVAAPAPKAIPKTSIPPPVQSLAIPIVSSPSPATDRMLPPPTTPLRSSEEPCEPAPHDTPPPAHISSEGETSRPSRRARSAVSYAEPNLRDKMRRPTKELFDAVSGLQRRPSLAAPAAAQPPALTSSAPISVTKPSAPAPKPRDSIGAPIAAPASPTSSDLQSNVVFDRRRSRPPTILPPPLVEPTPPIDVYDFQSSTTPAPKPVASRPSRKSSMAAQAALHKILDDENNEADTEPAKSKATKTGGIRKHGGSSRSSTLVSKRTSMMDYLIDTAANAAGDTSISSTTSSGLADESTASLEDGGLTVVTKGKVAGRRRSMMI</sequence>
<keyword evidence="8" id="KW-0137">Centromere</keyword>
<dbReference type="InterPro" id="IPR011515">
    <property type="entry name" value="Shugoshin_C"/>
</dbReference>
<protein>
    <recommendedName>
        <fullName evidence="15">Shugoshin</fullName>
    </recommendedName>
</protein>
<feature type="compositionally biased region" description="Low complexity" evidence="10">
    <location>
        <begin position="476"/>
        <end position="498"/>
    </location>
</feature>
<evidence type="ECO:0000259" key="11">
    <source>
        <dbReference type="Pfam" id="PF07557"/>
    </source>
</evidence>
<keyword evidence="7" id="KW-0131">Cell cycle</keyword>
<keyword evidence="4" id="KW-0132">Cell division</keyword>
<feature type="domain" description="Shugoshin N-terminal coiled-coil" evidence="12">
    <location>
        <begin position="18"/>
        <end position="62"/>
    </location>
</feature>
<feature type="domain" description="Shugoshin C-terminal" evidence="11">
    <location>
        <begin position="441"/>
        <end position="464"/>
    </location>
</feature>
<organism evidence="13 14">
    <name type="scientific">Cladorrhinum samala</name>
    <dbReference type="NCBI Taxonomy" id="585594"/>
    <lineage>
        <taxon>Eukaryota</taxon>
        <taxon>Fungi</taxon>
        <taxon>Dikarya</taxon>
        <taxon>Ascomycota</taxon>
        <taxon>Pezizomycotina</taxon>
        <taxon>Sordariomycetes</taxon>
        <taxon>Sordariomycetidae</taxon>
        <taxon>Sordariales</taxon>
        <taxon>Podosporaceae</taxon>
        <taxon>Cladorrhinum</taxon>
    </lineage>
</organism>
<dbReference type="Pfam" id="PF07558">
    <property type="entry name" value="Shugoshin_N"/>
    <property type="match status" value="1"/>
</dbReference>
<feature type="region of interest" description="Disordered" evidence="10">
    <location>
        <begin position="100"/>
        <end position="157"/>
    </location>
</feature>